<dbReference type="EMBL" id="CAXJRC010000033">
    <property type="protein sequence ID" value="CAL2107302.1"/>
    <property type="molecule type" value="Genomic_DNA"/>
</dbReference>
<comment type="caution">
    <text evidence="1">The sequence shown here is derived from an EMBL/GenBank/DDBJ whole genome shotgun (WGS) entry which is preliminary data.</text>
</comment>
<evidence type="ECO:0000313" key="2">
    <source>
        <dbReference type="Proteomes" id="UP001497602"/>
    </source>
</evidence>
<evidence type="ECO:0000313" key="1">
    <source>
        <dbReference type="EMBL" id="CAL2107302.1"/>
    </source>
</evidence>
<proteinExistence type="predicted"/>
<organism evidence="1 2">
    <name type="scientific">Tenacibaculum vairaonense</name>
    <dbReference type="NCBI Taxonomy" id="3137860"/>
    <lineage>
        <taxon>Bacteria</taxon>
        <taxon>Pseudomonadati</taxon>
        <taxon>Bacteroidota</taxon>
        <taxon>Flavobacteriia</taxon>
        <taxon>Flavobacteriales</taxon>
        <taxon>Flavobacteriaceae</taxon>
        <taxon>Tenacibaculum</taxon>
    </lineage>
</organism>
<dbReference type="Proteomes" id="UP001497602">
    <property type="component" value="Unassembled WGS sequence"/>
</dbReference>
<accession>A0ABP1FA79</accession>
<gene>
    <name evidence="1" type="ORF">T190115A13A_30148</name>
</gene>
<reference evidence="1 2" key="1">
    <citation type="submission" date="2024-05" db="EMBL/GenBank/DDBJ databases">
        <authorList>
            <person name="Duchaud E."/>
        </authorList>
    </citation>
    <scope>NUCLEOTIDE SEQUENCE [LARGE SCALE GENOMIC DNA]</scope>
    <source>
        <strain evidence="1">Ena-SAMPLE-TAB-13-05-2024-13:56:06:370-140305</strain>
    </source>
</reference>
<name>A0ABP1FA79_9FLAO</name>
<protein>
    <submittedName>
        <fullName evidence="1">Uncharacterized protein</fullName>
    </submittedName>
</protein>
<keyword evidence="2" id="KW-1185">Reference proteome</keyword>
<sequence>MSNLKKDINVGNLEGLESLFDKEDAKVLRLLIKNAKI</sequence>